<protein>
    <submittedName>
        <fullName evidence="1">Uncharacterized protein</fullName>
    </submittedName>
</protein>
<dbReference type="Proteomes" id="UP000474802">
    <property type="component" value="Unassembled WGS sequence"/>
</dbReference>
<keyword evidence="2" id="KW-1185">Reference proteome</keyword>
<reference evidence="1 2" key="2">
    <citation type="submission" date="2020-03" db="EMBL/GenBank/DDBJ databases">
        <title>Devosia chinhatensis sp. nov., isolated from a hexachlorocyclohexane (HCH) dump site in India.</title>
        <authorList>
            <person name="Kumar M."/>
            <person name="Lal R."/>
        </authorList>
    </citation>
    <scope>NUCLEOTIDE SEQUENCE [LARGE SCALE GENOMIC DNA]</scope>
    <source>
        <strain evidence="1 2">H239</strain>
    </source>
</reference>
<dbReference type="AlphaFoldDB" id="A0A6M1SND0"/>
<accession>A0A6M1SND0</accession>
<sequence length="64" mass="7561">MFTLPSFLALLLPLPALGDHEGSERRRKLNLLRLPHHLRRDIGADDYENPADDPRWARRFDLER</sequence>
<comment type="caution">
    <text evidence="1">The sequence shown here is derived from an EMBL/GenBank/DDBJ whole genome shotgun (WGS) entry which is preliminary data.</text>
</comment>
<dbReference type="EMBL" id="JAALFG010000003">
    <property type="protein sequence ID" value="NGP18640.1"/>
    <property type="molecule type" value="Genomic_DNA"/>
</dbReference>
<name>A0A6M1SND0_9HYPH</name>
<proteinExistence type="predicted"/>
<reference evidence="1 2" key="1">
    <citation type="submission" date="2020-02" db="EMBL/GenBank/DDBJ databases">
        <authorList>
            <person name="Khan S.A."/>
            <person name="Jeon C.O."/>
            <person name="Chun B.H."/>
        </authorList>
    </citation>
    <scope>NUCLEOTIDE SEQUENCE [LARGE SCALE GENOMIC DNA]</scope>
    <source>
        <strain evidence="1 2">H239</strain>
    </source>
</reference>
<organism evidence="1 2">
    <name type="scientific">Devosia aurantiaca</name>
    <dbReference type="NCBI Taxonomy" id="2714858"/>
    <lineage>
        <taxon>Bacteria</taxon>
        <taxon>Pseudomonadati</taxon>
        <taxon>Pseudomonadota</taxon>
        <taxon>Alphaproteobacteria</taxon>
        <taxon>Hyphomicrobiales</taxon>
        <taxon>Devosiaceae</taxon>
        <taxon>Devosia</taxon>
    </lineage>
</organism>
<evidence type="ECO:0000313" key="2">
    <source>
        <dbReference type="Proteomes" id="UP000474802"/>
    </source>
</evidence>
<gene>
    <name evidence="1" type="ORF">G5575_14160</name>
</gene>
<evidence type="ECO:0000313" key="1">
    <source>
        <dbReference type="EMBL" id="NGP18640.1"/>
    </source>
</evidence>